<reference evidence="3 4" key="1">
    <citation type="submission" date="2017-12" db="EMBL/GenBank/DDBJ databases">
        <title>High-resolution comparative analysis of great ape genomes.</title>
        <authorList>
            <person name="Pollen A."/>
            <person name="Hastie A."/>
            <person name="Hormozdiari F."/>
            <person name="Dougherty M."/>
            <person name="Liu R."/>
            <person name="Chaisson M."/>
            <person name="Hoppe E."/>
            <person name="Hill C."/>
            <person name="Pang A."/>
            <person name="Hillier L."/>
            <person name="Baker C."/>
            <person name="Armstrong J."/>
            <person name="Shendure J."/>
            <person name="Paten B."/>
            <person name="Wilson R."/>
            <person name="Chao H."/>
            <person name="Schneider V."/>
            <person name="Ventura M."/>
            <person name="Kronenberg Z."/>
            <person name="Murali S."/>
            <person name="Gordon D."/>
            <person name="Cantsilieris S."/>
            <person name="Munson K."/>
            <person name="Nelson B."/>
            <person name="Raja A."/>
            <person name="Underwood J."/>
            <person name="Diekhans M."/>
            <person name="Fiddes I."/>
            <person name="Haussler D."/>
            <person name="Eichler E."/>
        </authorList>
    </citation>
    <scope>NUCLEOTIDE SEQUENCE [LARGE SCALE GENOMIC DNA]</scope>
    <source>
        <strain evidence="3">Yerkes chimp pedigree #C0471</strain>
    </source>
</reference>
<evidence type="ECO:0000256" key="1">
    <source>
        <dbReference type="SAM" id="MobiDB-lite"/>
    </source>
</evidence>
<feature type="domain" description="Microtubule-associated protein 1B/S N-terminal" evidence="2">
    <location>
        <begin position="17"/>
        <end position="121"/>
    </location>
</feature>
<dbReference type="Pfam" id="PF23415">
    <property type="entry name" value="MAPB1_N"/>
    <property type="match status" value="1"/>
</dbReference>
<dbReference type="PANTHER" id="PTHR13843">
    <property type="entry name" value="MICROTUBULE-ASSOCIATED PROTEIN"/>
    <property type="match status" value="1"/>
</dbReference>
<evidence type="ECO:0000313" key="3">
    <source>
        <dbReference type="EMBL" id="PNI50587.1"/>
    </source>
</evidence>
<dbReference type="InterPro" id="IPR026074">
    <property type="entry name" value="MAP1"/>
</dbReference>
<dbReference type="GO" id="GO:0008017">
    <property type="term" value="F:microtubule binding"/>
    <property type="evidence" value="ECO:0007669"/>
    <property type="project" value="InterPro"/>
</dbReference>
<accession>A0A2J8LTI7</accession>
<dbReference type="GO" id="GO:0000226">
    <property type="term" value="P:microtubule cytoskeleton organization"/>
    <property type="evidence" value="ECO:0007669"/>
    <property type="project" value="InterPro"/>
</dbReference>
<gene>
    <name evidence="3" type="ORF">CK820_G0026115</name>
</gene>
<evidence type="ECO:0000313" key="4">
    <source>
        <dbReference type="Proteomes" id="UP000236370"/>
    </source>
</evidence>
<dbReference type="GO" id="GO:0005874">
    <property type="term" value="C:microtubule"/>
    <property type="evidence" value="ECO:0007669"/>
    <property type="project" value="InterPro"/>
</dbReference>
<name>A0A2J8LTI7_PANTR</name>
<comment type="caution">
    <text evidence="3">The sequence shown here is derived from an EMBL/GenBank/DDBJ whole genome shotgun (WGS) entry which is preliminary data.</text>
</comment>
<dbReference type="EMBL" id="NBAG03000278">
    <property type="protein sequence ID" value="PNI50587.1"/>
    <property type="molecule type" value="Genomic_DNA"/>
</dbReference>
<dbReference type="PANTHER" id="PTHR13843:SF11">
    <property type="entry name" value="MICROTUBULE-ASSOCIATED PROTEIN 1S"/>
    <property type="match status" value="1"/>
</dbReference>
<feature type="non-terminal residue" evidence="3">
    <location>
        <position position="186"/>
    </location>
</feature>
<sequence length="186" mass="19732">MAAVAGSGAAAAPSSLLLVVGSEFGSPGLLTYVLEELERGIRSWDVDPGVCNLDEQLKVFVSRHSATFSSIVKGQRSLHHRGDNLETLVLLNPSDKSLCDELRNLLLDPASHKLLVLAGHPCPESPQPPRLPLEARRGQPAAGPGCQPPHPSPRSTWTWPTCPAGAAPTWWMRSSSSACARSATSS</sequence>
<feature type="region of interest" description="Disordered" evidence="1">
    <location>
        <begin position="121"/>
        <end position="160"/>
    </location>
</feature>
<dbReference type="AlphaFoldDB" id="A0A2J8LTI7"/>
<organism evidence="3 4">
    <name type="scientific">Pan troglodytes</name>
    <name type="common">Chimpanzee</name>
    <dbReference type="NCBI Taxonomy" id="9598"/>
    <lineage>
        <taxon>Eukaryota</taxon>
        <taxon>Metazoa</taxon>
        <taxon>Chordata</taxon>
        <taxon>Craniata</taxon>
        <taxon>Vertebrata</taxon>
        <taxon>Euteleostomi</taxon>
        <taxon>Mammalia</taxon>
        <taxon>Eutheria</taxon>
        <taxon>Euarchontoglires</taxon>
        <taxon>Primates</taxon>
        <taxon>Haplorrhini</taxon>
        <taxon>Catarrhini</taxon>
        <taxon>Hominidae</taxon>
        <taxon>Pan</taxon>
    </lineage>
</organism>
<dbReference type="InterPro" id="IPR056617">
    <property type="entry name" value="MAP1B/S_N"/>
</dbReference>
<dbReference type="Proteomes" id="UP000236370">
    <property type="component" value="Unassembled WGS sequence"/>
</dbReference>
<evidence type="ECO:0000259" key="2">
    <source>
        <dbReference type="Pfam" id="PF23415"/>
    </source>
</evidence>
<proteinExistence type="predicted"/>
<protein>
    <submittedName>
        <fullName evidence="3">MAP1S isoform 8</fullName>
    </submittedName>
</protein>